<accession>A0AAU8JIY2</accession>
<feature type="compositionally biased region" description="Low complexity" evidence="1">
    <location>
        <begin position="200"/>
        <end position="212"/>
    </location>
</feature>
<dbReference type="AlphaFoldDB" id="A0AAU8JIY2"/>
<evidence type="ECO:0000313" key="3">
    <source>
        <dbReference type="EMBL" id="XCM38028.1"/>
    </source>
</evidence>
<feature type="compositionally biased region" description="Gly residues" evidence="1">
    <location>
        <begin position="227"/>
        <end position="236"/>
    </location>
</feature>
<organism evidence="3">
    <name type="scientific">Planktothricoides raciborskii GIHE-MW2</name>
    <dbReference type="NCBI Taxonomy" id="2792601"/>
    <lineage>
        <taxon>Bacteria</taxon>
        <taxon>Bacillati</taxon>
        <taxon>Cyanobacteriota</taxon>
        <taxon>Cyanophyceae</taxon>
        <taxon>Oscillatoriophycideae</taxon>
        <taxon>Oscillatoriales</taxon>
        <taxon>Oscillatoriaceae</taxon>
        <taxon>Planktothricoides</taxon>
    </lineage>
</organism>
<proteinExistence type="predicted"/>
<protein>
    <submittedName>
        <fullName evidence="3">PEP-CTERM sorting domain-containing protein</fullName>
    </submittedName>
</protein>
<reference evidence="3" key="1">
    <citation type="submission" date="2024-07" db="EMBL/GenBank/DDBJ databases">
        <authorList>
            <person name="Kim Y.J."/>
            <person name="Jeong J.Y."/>
        </authorList>
    </citation>
    <scope>NUCLEOTIDE SEQUENCE</scope>
    <source>
        <strain evidence="3">GIHE-MW2</strain>
    </source>
</reference>
<dbReference type="EMBL" id="CP159837">
    <property type="protein sequence ID" value="XCM38028.1"/>
    <property type="molecule type" value="Genomic_DNA"/>
</dbReference>
<evidence type="ECO:0000256" key="2">
    <source>
        <dbReference type="SAM" id="SignalP"/>
    </source>
</evidence>
<dbReference type="RefSeq" id="WP_190879943.1">
    <property type="nucleotide sequence ID" value="NZ_CP159837.1"/>
</dbReference>
<name>A0AAU8JIY2_9CYAN</name>
<feature type="region of interest" description="Disordered" evidence="1">
    <location>
        <begin position="177"/>
        <end position="241"/>
    </location>
</feature>
<dbReference type="InterPro" id="IPR013424">
    <property type="entry name" value="Ice-binding_C"/>
</dbReference>
<evidence type="ECO:0000256" key="1">
    <source>
        <dbReference type="SAM" id="MobiDB-lite"/>
    </source>
</evidence>
<feature type="signal peptide" evidence="2">
    <location>
        <begin position="1"/>
        <end position="32"/>
    </location>
</feature>
<keyword evidence="2" id="KW-0732">Signal</keyword>
<feature type="compositionally biased region" description="Polar residues" evidence="1">
    <location>
        <begin position="177"/>
        <end position="190"/>
    </location>
</feature>
<sequence length="269" mass="26636">MMTTKLFTSKGAVLAGTMAIASAMLSVMPAQAAEKTLTLTDKTNSNTQDYPTVSVNLKEVNGGVEVKVNVVPSSAGWTGDLRAVWFNLPNAGGVSVRGAGGGPVTGISGASNATKGGVSNSADLNGMKASFNLGVEIGSEGLKGGKDDYQTATFKLSGVSLADFSSDMIGTRLMSVGNTSNGRAESSKTGSAAIPGNYDSSTTPSTGGSTPPAVVEEPSIPSTPVSSGGGDEGGGMVSEAAPEPLTILGTVLGGGALVAARKRKANKAS</sequence>
<feature type="chain" id="PRO_5043537908" evidence="2">
    <location>
        <begin position="33"/>
        <end position="269"/>
    </location>
</feature>
<gene>
    <name evidence="3" type="ORF">ABWT76_000851</name>
</gene>
<dbReference type="NCBIfam" id="TIGR02595">
    <property type="entry name" value="PEP_CTERM"/>
    <property type="match status" value="1"/>
</dbReference>